<evidence type="ECO:0000313" key="2">
    <source>
        <dbReference type="EMBL" id="KZX17000.1"/>
    </source>
</evidence>
<comment type="caution">
    <text evidence="2">The sequence shown here is derived from an EMBL/GenBank/DDBJ whole genome shotgun (WGS) entry which is preliminary data.</text>
</comment>
<dbReference type="Proteomes" id="UP000077275">
    <property type="component" value="Unassembled WGS sequence"/>
</dbReference>
<dbReference type="EMBL" id="LWMW01000075">
    <property type="protein sequence ID" value="KZX17000.1"/>
    <property type="molecule type" value="Genomic_DNA"/>
</dbReference>
<dbReference type="InterPro" id="IPR013422">
    <property type="entry name" value="CRISPR-assoc_prot_Cas5_N"/>
</dbReference>
<keyword evidence="3" id="KW-1185">Reference proteome</keyword>
<dbReference type="RefSeq" id="WP_067258267.1">
    <property type="nucleotide sequence ID" value="NZ_LWMW01000075.1"/>
</dbReference>
<dbReference type="GO" id="GO:0043571">
    <property type="term" value="P:maintenance of CRISPR repeat elements"/>
    <property type="evidence" value="ECO:0007669"/>
    <property type="project" value="InterPro"/>
</dbReference>
<dbReference type="STRING" id="47311.MBCUT_04030"/>
<dbReference type="InterPro" id="IPR021124">
    <property type="entry name" value="CRISPR-assoc_prot_Cas5"/>
</dbReference>
<dbReference type="GO" id="GO:0051607">
    <property type="term" value="P:defense response to virus"/>
    <property type="evidence" value="ECO:0007669"/>
    <property type="project" value="UniProtKB-KW"/>
</dbReference>
<protein>
    <submittedName>
        <fullName evidence="2">CRISPR-associated protein Cas5</fullName>
    </submittedName>
</protein>
<gene>
    <name evidence="2" type="ORF">MBCUT_04030</name>
</gene>
<evidence type="ECO:0000313" key="3">
    <source>
        <dbReference type="Proteomes" id="UP000077275"/>
    </source>
</evidence>
<accession>A0A166ETN9</accession>
<dbReference type="PATRIC" id="fig|47311.3.peg.466"/>
<dbReference type="NCBIfam" id="TIGR02593">
    <property type="entry name" value="CRISPR_cas5"/>
    <property type="match status" value="1"/>
</dbReference>
<dbReference type="Gene3D" id="3.30.70.2660">
    <property type="match status" value="1"/>
</dbReference>
<dbReference type="OrthoDB" id="42959at2157"/>
<reference evidence="2 3" key="1">
    <citation type="submission" date="2016-04" db="EMBL/GenBank/DDBJ databases">
        <title>Genome sequence of Methanobrevibacter cuticularis DSM 11139.</title>
        <authorList>
            <person name="Poehlein A."/>
            <person name="Seedorf H."/>
            <person name="Daniel R."/>
        </authorList>
    </citation>
    <scope>NUCLEOTIDE SEQUENCE [LARGE SCALE GENOMIC DNA]</scope>
    <source>
        <strain evidence="2 3">DSM 11139</strain>
    </source>
</reference>
<name>A0A166ETN9_9EURY</name>
<dbReference type="Pfam" id="PF09704">
    <property type="entry name" value="Cas_Cas5d"/>
    <property type="match status" value="1"/>
</dbReference>
<organism evidence="2 3">
    <name type="scientific">Methanobrevibacter cuticularis</name>
    <dbReference type="NCBI Taxonomy" id="47311"/>
    <lineage>
        <taxon>Archaea</taxon>
        <taxon>Methanobacteriati</taxon>
        <taxon>Methanobacteriota</taxon>
        <taxon>Methanomada group</taxon>
        <taxon>Methanobacteria</taxon>
        <taxon>Methanobacteriales</taxon>
        <taxon>Methanobacteriaceae</taxon>
        <taxon>Methanobrevibacter</taxon>
    </lineage>
</organism>
<proteinExistence type="predicted"/>
<evidence type="ECO:0000256" key="1">
    <source>
        <dbReference type="ARBA" id="ARBA00023118"/>
    </source>
</evidence>
<keyword evidence="1" id="KW-0051">Antiviral defense</keyword>
<dbReference type="AlphaFoldDB" id="A0A166ETN9"/>
<sequence length="279" mass="33157">MEYSNIIEMDIWSNFGCFTKPFSNTGGLLTYMIPPKTSIIGIIGAILGYEFDDYEENSEGYRKYKIEELYTIKISIQPLFDLKSKRVTFNYGYGNEKGLKNIKQDVLIKPYYKLYISFPDSLKDNENLFLERIKNNLTIYSLYMGRNEFILNYKYKKTFSANNYILTNDNQKDFFKEKPKIYGSLNRENVKKTKLSSEPIGEIYNHDRKKNSYRLKSFYEYVIKEFPVIRKNFTDFEYFTISFYSSIKDGDCYFSKIELEENSTLELLNIGENKWISMI</sequence>